<accession>V6KZ70</accession>
<reference evidence="1 2" key="1">
    <citation type="journal article" date="2014" name="Genome Announc.">
        <title>Draft Genome Sequence of Streptomyces roseochromogenes subsp. oscitans DS 12.976, Producer of the Aminocoumarin Antibiotic Clorobiocin.</title>
        <authorList>
            <person name="Ruckert C."/>
            <person name="Kalinowski J."/>
            <person name="Heide L."/>
            <person name="Apel A.K."/>
        </authorList>
    </citation>
    <scope>NUCLEOTIDE SEQUENCE [LARGE SCALE GENOMIC DNA]</scope>
    <source>
        <strain evidence="1 2">DS 12.976</strain>
    </source>
</reference>
<name>V6KZ70_STRRC</name>
<evidence type="ECO:0000313" key="1">
    <source>
        <dbReference type="EMBL" id="EST34274.1"/>
    </source>
</evidence>
<comment type="caution">
    <text evidence="1">The sequence shown here is derived from an EMBL/GenBank/DDBJ whole genome shotgun (WGS) entry which is preliminary data.</text>
</comment>
<proteinExistence type="predicted"/>
<dbReference type="AlphaFoldDB" id="V6KZ70"/>
<dbReference type="PATRIC" id="fig|1352936.5.peg.2331"/>
<evidence type="ECO:0000313" key="2">
    <source>
        <dbReference type="Proteomes" id="UP000017984"/>
    </source>
</evidence>
<dbReference type="EMBL" id="AWQX01000083">
    <property type="protein sequence ID" value="EST34274.1"/>
    <property type="molecule type" value="Genomic_DNA"/>
</dbReference>
<keyword evidence="2" id="KW-1185">Reference proteome</keyword>
<organism evidence="1 2">
    <name type="scientific">Streptomyces roseochromogenus subsp. oscitans DS 12.976</name>
    <dbReference type="NCBI Taxonomy" id="1352936"/>
    <lineage>
        <taxon>Bacteria</taxon>
        <taxon>Bacillati</taxon>
        <taxon>Actinomycetota</taxon>
        <taxon>Actinomycetes</taxon>
        <taxon>Kitasatosporales</taxon>
        <taxon>Streptomycetaceae</taxon>
        <taxon>Streptomyces</taxon>
    </lineage>
</organism>
<dbReference type="RefSeq" id="WP_023546175.1">
    <property type="nucleotide sequence ID" value="NZ_CM002285.1"/>
</dbReference>
<dbReference type="OrthoDB" id="4874421at2"/>
<sequence length="64" mass="6686">MTGQLLTEVSAVVSPEREAGLVAAYRVLVAGPLPPSWALAMRAAVATSAWQTAHRGATLGRWLA</sequence>
<dbReference type="Proteomes" id="UP000017984">
    <property type="component" value="Chromosome"/>
</dbReference>
<dbReference type="HOGENOM" id="CLU_2866030_0_0_11"/>
<dbReference type="STRING" id="1352936.M878_10995"/>
<gene>
    <name evidence="1" type="ORF">M878_10995</name>
</gene>
<protein>
    <submittedName>
        <fullName evidence="1">Uncharacterized protein</fullName>
    </submittedName>
</protein>